<evidence type="ECO:0000256" key="2">
    <source>
        <dbReference type="ARBA" id="ARBA00007599"/>
    </source>
</evidence>
<evidence type="ECO:0000256" key="4">
    <source>
        <dbReference type="ARBA" id="ARBA00022490"/>
    </source>
</evidence>
<evidence type="ECO:0000256" key="1">
    <source>
        <dbReference type="ARBA" id="ARBA00004496"/>
    </source>
</evidence>
<protein>
    <recommendedName>
        <fullName evidence="3">tRNA threonylcarbamoyladenosine biosynthesis protein TsaE</fullName>
    </recommendedName>
    <alternativeName>
        <fullName evidence="10">t(6)A37 threonylcarbamoyladenosine biosynthesis protein TsaE</fullName>
    </alternativeName>
</protein>
<organism evidence="11 12">
    <name type="scientific">Syntrophus gentianae</name>
    <dbReference type="NCBI Taxonomy" id="43775"/>
    <lineage>
        <taxon>Bacteria</taxon>
        <taxon>Pseudomonadati</taxon>
        <taxon>Thermodesulfobacteriota</taxon>
        <taxon>Syntrophia</taxon>
        <taxon>Syntrophales</taxon>
        <taxon>Syntrophaceae</taxon>
        <taxon>Syntrophus</taxon>
    </lineage>
</organism>
<evidence type="ECO:0000256" key="10">
    <source>
        <dbReference type="ARBA" id="ARBA00032441"/>
    </source>
</evidence>
<dbReference type="SUPFAM" id="SSF52540">
    <property type="entry name" value="P-loop containing nucleoside triphosphate hydrolases"/>
    <property type="match status" value="1"/>
</dbReference>
<reference evidence="11 12" key="1">
    <citation type="submission" date="2016-10" db="EMBL/GenBank/DDBJ databases">
        <authorList>
            <person name="de Groot N.N."/>
        </authorList>
    </citation>
    <scope>NUCLEOTIDE SEQUENCE [LARGE SCALE GENOMIC DNA]</scope>
    <source>
        <strain evidence="11 12">DSM 8423</strain>
    </source>
</reference>
<keyword evidence="7" id="KW-0547">Nucleotide-binding</keyword>
<keyword evidence="5" id="KW-0819">tRNA processing</keyword>
<evidence type="ECO:0000313" key="11">
    <source>
        <dbReference type="EMBL" id="SEM31401.1"/>
    </source>
</evidence>
<comment type="subcellular location">
    <subcellularLocation>
        <location evidence="1">Cytoplasm</location>
    </subcellularLocation>
</comment>
<dbReference type="PANTHER" id="PTHR33540">
    <property type="entry name" value="TRNA THREONYLCARBAMOYLADENOSINE BIOSYNTHESIS PROTEIN TSAE"/>
    <property type="match status" value="1"/>
</dbReference>
<name>A0A1H7XCF9_9BACT</name>
<evidence type="ECO:0000256" key="9">
    <source>
        <dbReference type="ARBA" id="ARBA00022842"/>
    </source>
</evidence>
<accession>A0A1H7XCF9</accession>
<keyword evidence="4" id="KW-0963">Cytoplasm</keyword>
<dbReference type="Gene3D" id="3.40.50.300">
    <property type="entry name" value="P-loop containing nucleotide triphosphate hydrolases"/>
    <property type="match status" value="1"/>
</dbReference>
<dbReference type="GO" id="GO:0005524">
    <property type="term" value="F:ATP binding"/>
    <property type="evidence" value="ECO:0007669"/>
    <property type="project" value="UniProtKB-KW"/>
</dbReference>
<evidence type="ECO:0000256" key="5">
    <source>
        <dbReference type="ARBA" id="ARBA00022694"/>
    </source>
</evidence>
<dbReference type="InterPro" id="IPR003442">
    <property type="entry name" value="T6A_TsaE"/>
</dbReference>
<dbReference type="Pfam" id="PF02367">
    <property type="entry name" value="TsaE"/>
    <property type="match status" value="1"/>
</dbReference>
<evidence type="ECO:0000256" key="8">
    <source>
        <dbReference type="ARBA" id="ARBA00022840"/>
    </source>
</evidence>
<gene>
    <name evidence="11" type="ORF">SAMN04489760_11033</name>
</gene>
<dbReference type="EMBL" id="FOBS01000010">
    <property type="protein sequence ID" value="SEM31401.1"/>
    <property type="molecule type" value="Genomic_DNA"/>
</dbReference>
<keyword evidence="12" id="KW-1185">Reference proteome</keyword>
<sequence length="157" mass="17261">MIKSILSRNAGETLRIGEIIGRCLTTGDIVALIGDLGTGKTCLTQGMARGLGVSDSYAVASPTFTLINEYPGRHVLYHLDVYRLTGSKDLEEMGYEEYFYGRGVSVIEWAEKIVDIIPETAITISFTYLDENSRRIEISAPDKRLEEISSALSEGGF</sequence>
<comment type="similarity">
    <text evidence="2">Belongs to the TsaE family.</text>
</comment>
<dbReference type="AlphaFoldDB" id="A0A1H7XCF9"/>
<dbReference type="GO" id="GO:0005737">
    <property type="term" value="C:cytoplasm"/>
    <property type="evidence" value="ECO:0007669"/>
    <property type="project" value="UniProtKB-SubCell"/>
</dbReference>
<dbReference type="InterPro" id="IPR027417">
    <property type="entry name" value="P-loop_NTPase"/>
</dbReference>
<dbReference type="Proteomes" id="UP000198744">
    <property type="component" value="Unassembled WGS sequence"/>
</dbReference>
<evidence type="ECO:0000256" key="6">
    <source>
        <dbReference type="ARBA" id="ARBA00022723"/>
    </source>
</evidence>
<keyword evidence="9" id="KW-0460">Magnesium</keyword>
<evidence type="ECO:0000313" key="12">
    <source>
        <dbReference type="Proteomes" id="UP000198744"/>
    </source>
</evidence>
<dbReference type="RefSeq" id="WP_093883266.1">
    <property type="nucleotide sequence ID" value="NZ_FOBS01000010.1"/>
</dbReference>
<evidence type="ECO:0000256" key="7">
    <source>
        <dbReference type="ARBA" id="ARBA00022741"/>
    </source>
</evidence>
<dbReference type="PANTHER" id="PTHR33540:SF2">
    <property type="entry name" value="TRNA THREONYLCARBAMOYLADENOSINE BIOSYNTHESIS PROTEIN TSAE"/>
    <property type="match status" value="1"/>
</dbReference>
<proteinExistence type="inferred from homology"/>
<keyword evidence="6" id="KW-0479">Metal-binding</keyword>
<dbReference type="STRING" id="43775.SAMN04489760_11033"/>
<dbReference type="GO" id="GO:0002949">
    <property type="term" value="P:tRNA threonylcarbamoyladenosine modification"/>
    <property type="evidence" value="ECO:0007669"/>
    <property type="project" value="InterPro"/>
</dbReference>
<dbReference type="NCBIfam" id="TIGR00150">
    <property type="entry name" value="T6A_YjeE"/>
    <property type="match status" value="1"/>
</dbReference>
<dbReference type="GO" id="GO:0046872">
    <property type="term" value="F:metal ion binding"/>
    <property type="evidence" value="ECO:0007669"/>
    <property type="project" value="UniProtKB-KW"/>
</dbReference>
<evidence type="ECO:0000256" key="3">
    <source>
        <dbReference type="ARBA" id="ARBA00019010"/>
    </source>
</evidence>
<dbReference type="OrthoDB" id="9799110at2"/>
<keyword evidence="8" id="KW-0067">ATP-binding</keyword>